<dbReference type="Pfam" id="PF23572">
    <property type="entry name" value="GH3_C"/>
    <property type="match status" value="1"/>
</dbReference>
<reference evidence="4" key="1">
    <citation type="journal article" date="2002" name="Plant Cell">
        <title>Cryptochrome light signals control development to suppress auxin sensitivity in the moss Physcomitrella patens.</title>
        <authorList>
            <person name="Imaizumi T."/>
            <person name="Kadota A."/>
            <person name="Hasebe M."/>
            <person name="Wada M."/>
        </authorList>
    </citation>
    <scope>NUCLEOTIDE SEQUENCE</scope>
</reference>
<evidence type="ECO:0000313" key="8">
    <source>
        <dbReference type="EnsemblPlants" id="Pp3c10_20960V3.1"/>
    </source>
</evidence>
<feature type="domain" description="GH3 middle" evidence="2">
    <location>
        <begin position="355"/>
        <end position="432"/>
    </location>
</feature>
<evidence type="ECO:0000259" key="2">
    <source>
        <dbReference type="Pfam" id="PF23571"/>
    </source>
</evidence>
<dbReference type="EnsemblPlants" id="Pp3c10_20960V3.2">
    <property type="protein sequence ID" value="Pp3c10_20960V3.2"/>
    <property type="gene ID" value="Pp3c10_20960"/>
</dbReference>
<dbReference type="eggNOG" id="ENOG502QTQD">
    <property type="taxonomic scope" value="Eukaryota"/>
</dbReference>
<dbReference type="Pfam" id="PF03321">
    <property type="entry name" value="GH3"/>
    <property type="match status" value="1"/>
</dbReference>
<dbReference type="PANTHER" id="PTHR31901:SF48">
    <property type="entry name" value="INDOLE-3-ACETIC ACID-AMIDO SYNTHETASE GH3.10"/>
    <property type="match status" value="1"/>
</dbReference>
<evidence type="ECO:0000259" key="3">
    <source>
        <dbReference type="Pfam" id="PF23572"/>
    </source>
</evidence>
<dbReference type="InterPro" id="IPR004993">
    <property type="entry name" value="GH3"/>
</dbReference>
<organism evidence="4">
    <name type="scientific">Physcomitrium patens</name>
    <name type="common">Spreading-leaved earth moss</name>
    <name type="synonym">Physcomitrella patens</name>
    <dbReference type="NCBI Taxonomy" id="3218"/>
    <lineage>
        <taxon>Eukaryota</taxon>
        <taxon>Viridiplantae</taxon>
        <taxon>Streptophyta</taxon>
        <taxon>Embryophyta</taxon>
        <taxon>Bryophyta</taxon>
        <taxon>Bryophytina</taxon>
        <taxon>Bryopsida</taxon>
        <taxon>Funariidae</taxon>
        <taxon>Funariales</taxon>
        <taxon>Funariaceae</taxon>
        <taxon>Physcomitrium</taxon>
    </lineage>
</organism>
<dbReference type="PANTHER" id="PTHR31901">
    <property type="entry name" value="GH3 DOMAIN-CONTAINING PROTEIN"/>
    <property type="match status" value="1"/>
</dbReference>
<dbReference type="OrthoDB" id="10004661at2759"/>
<dbReference type="InterPro" id="IPR055378">
    <property type="entry name" value="GH3_C"/>
</dbReference>
<gene>
    <name evidence="4" type="primary">PpGH3L1</name>
    <name evidence="5" type="synonym">GH3-2</name>
    <name evidence="6" type="synonym">gh3-2</name>
    <name evidence="8" type="synonym">LOC112287761</name>
    <name evidence="7" type="ORF">PHYPA_014192</name>
</gene>
<accession>Q948Q3</accession>
<sequence>MALRIENPYYKLLDTDEEIVEDFELMSRNARETQLELLRKILERNANVEYLQRQGLNGRTDEASFKACVPVSTYANIEADVDRIADGDTSPICCVDPPTSFALSSGTTGGKCKLIPRTDALLAQAMKAGQIGSVYRRRAFPRKHEGPPVVMSFQYAGRQFDTKSGLKAGTGTTNFYRSAAFKNAKSAPFSATSPVDIVLGYDVPQQMYCHLLCGLYRCQEVEQMSAIFAYMIVEPFRLLERVWRDICKDIREGTVNERVSDPELRSSVLKVLSPNPELADLIERECAKGWSGIIERLFPNINYIMSIFSGSMLPYVAPMRQYAGSVPLMNADYGASEAWIGINLDPRCPAEDASFTIIPNFAYFEFIPVNRDSAGYDSVEGDEIVGLTDVKVGQEYEIVLTTVGGLYRYRLGDIVKVTGFFNSTPKVAFVCRKGVVLSVNTDKTDEEELRLVVGKASLLLKESNMELADYSSYTDQDSQPGHYVIFWELRSHEHLDMDLLSECCKVLDQSFNNPYMRGRAARTIGPLELAIVKEGAFARLMEQFVRKNGVGASQYKVSRCFKNPATLKHFRDETIATLRSPDFPPELLAAWRPSTKIVG</sequence>
<protein>
    <submittedName>
        <fullName evidence="4 5">GH3-like protein</fullName>
    </submittedName>
</protein>
<evidence type="ECO:0000313" key="7">
    <source>
        <dbReference type="EMBL" id="PNR47072.1"/>
    </source>
</evidence>
<dbReference type="AlphaFoldDB" id="Q948Q3"/>
<dbReference type="Proteomes" id="UP000006727">
    <property type="component" value="Chromosome 10"/>
</dbReference>
<dbReference type="EMBL" id="AJ496302">
    <property type="protein sequence ID" value="CAD42871.1"/>
    <property type="molecule type" value="Genomic_DNA"/>
</dbReference>
<accession>E1C9W5</accession>
<dbReference type="PaxDb" id="3218-PP1S67_243V6.1"/>
<dbReference type="EMBL" id="AJ429070">
    <property type="protein sequence ID" value="CAD22056.2"/>
    <property type="molecule type" value="mRNA"/>
</dbReference>
<dbReference type="EMBL" id="ABEU02000010">
    <property type="protein sequence ID" value="PNR47072.1"/>
    <property type="molecule type" value="Genomic_DNA"/>
</dbReference>
<dbReference type="STRING" id="3218.Q948Q3"/>
<comment type="similarity">
    <text evidence="1">Belongs to the IAA-amido conjugating enzyme family.</text>
</comment>
<dbReference type="OMA" id="HECCNCL"/>
<evidence type="ECO:0000313" key="6">
    <source>
        <dbReference type="EMBL" id="CAD42871.1"/>
    </source>
</evidence>
<evidence type="ECO:0000313" key="5">
    <source>
        <dbReference type="EMBL" id="CAD22056.2"/>
    </source>
</evidence>
<reference evidence="7 9" key="4">
    <citation type="journal article" date="2018" name="Plant J.">
        <title>The Physcomitrella patens chromosome-scale assembly reveals moss genome structure and evolution.</title>
        <authorList>
            <person name="Lang D."/>
            <person name="Ullrich K.K."/>
            <person name="Murat F."/>
            <person name="Fuchs J."/>
            <person name="Jenkins J."/>
            <person name="Haas F.B."/>
            <person name="Piednoel M."/>
            <person name="Gundlach H."/>
            <person name="Van Bel M."/>
            <person name="Meyberg R."/>
            <person name="Vives C."/>
            <person name="Morata J."/>
            <person name="Symeonidi A."/>
            <person name="Hiss M."/>
            <person name="Muchero W."/>
            <person name="Kamisugi Y."/>
            <person name="Saleh O."/>
            <person name="Blanc G."/>
            <person name="Decker E.L."/>
            <person name="van Gessel N."/>
            <person name="Grimwood J."/>
            <person name="Hayes R.D."/>
            <person name="Graham S.W."/>
            <person name="Gunter L.E."/>
            <person name="McDaniel S.F."/>
            <person name="Hoernstein S.N.W."/>
            <person name="Larsson A."/>
            <person name="Li F.W."/>
            <person name="Perroud P.F."/>
            <person name="Phillips J."/>
            <person name="Ranjan P."/>
            <person name="Rokshar D.S."/>
            <person name="Rothfels C.J."/>
            <person name="Schneider L."/>
            <person name="Shu S."/>
            <person name="Stevenson D.W."/>
            <person name="Thummler F."/>
            <person name="Tillich M."/>
            <person name="Villarreal Aguilar J.C."/>
            <person name="Widiez T."/>
            <person name="Wong G.K."/>
            <person name="Wymore A."/>
            <person name="Zhang Y."/>
            <person name="Zimmer A.D."/>
            <person name="Quatrano R.S."/>
            <person name="Mayer K.F.X."/>
            <person name="Goodstein D."/>
            <person name="Casacuberta J.M."/>
            <person name="Vandepoele K."/>
            <person name="Reski R."/>
            <person name="Cuming A.C."/>
            <person name="Tuskan G.A."/>
            <person name="Maumus F."/>
            <person name="Salse J."/>
            <person name="Schmutz J."/>
            <person name="Rensing S.A."/>
        </authorList>
    </citation>
    <scope>NUCLEOTIDE SEQUENCE [LARGE SCALE GENOMIC DNA]</scope>
    <source>
        <strain evidence="8 9">cv. Gransden 2004</strain>
    </source>
</reference>
<dbReference type="Pfam" id="PF23571">
    <property type="entry name" value="GH3_M"/>
    <property type="match status" value="1"/>
</dbReference>
<evidence type="ECO:0000313" key="4">
    <source>
        <dbReference type="EMBL" id="BAB71764.1"/>
    </source>
</evidence>
<dbReference type="GO" id="GO:0016881">
    <property type="term" value="F:acid-amino acid ligase activity"/>
    <property type="evidence" value="ECO:0000318"/>
    <property type="project" value="GO_Central"/>
</dbReference>
<dbReference type="EnsemblPlants" id="Pp3c10_20960V3.1">
    <property type="protein sequence ID" value="Pp3c10_20960V3.1"/>
    <property type="gene ID" value="Pp3c10_20960"/>
</dbReference>
<reference evidence="8" key="5">
    <citation type="submission" date="2020-12" db="UniProtKB">
        <authorList>
            <consortium name="EnsemblPlants"/>
        </authorList>
    </citation>
    <scope>IDENTIFICATION</scope>
</reference>
<dbReference type="InterPro" id="IPR055377">
    <property type="entry name" value="GH3_M"/>
</dbReference>
<dbReference type="Gramene" id="Pp3c10_20960V3.2">
    <property type="protein sequence ID" value="Pp3c10_20960V3.2"/>
    <property type="gene ID" value="Pp3c10_20960"/>
</dbReference>
<dbReference type="FunCoup" id="Q948Q3">
    <property type="interactions" value="1957"/>
</dbReference>
<feature type="domain" description="GH3 C-terminal" evidence="3">
    <location>
        <begin position="447"/>
        <end position="564"/>
    </location>
</feature>
<reference evidence="5" key="2">
    <citation type="journal article" date="2004" name="J. Plant Physiol.">
        <title>Loss of GH3 function does not affect phytochrome-mediated development in a moss, Physcomitrella patens.</title>
        <authorList>
            <person name="Bierfreund N.M."/>
            <person name="Tintelnot S."/>
            <person name="Reski R."/>
            <person name="Decker E.L."/>
        </authorList>
    </citation>
    <scope>NUCLEOTIDE SEQUENCE</scope>
    <source>
        <tissue evidence="5">Protonema</tissue>
    </source>
</reference>
<dbReference type="Gramene" id="Pp3c10_20960V3.1">
    <property type="protein sequence ID" value="Pp3c10_20960V3.1"/>
    <property type="gene ID" value="Pp3c10_20960"/>
</dbReference>
<dbReference type="EMBL" id="AB061221">
    <property type="protein sequence ID" value="BAB71764.1"/>
    <property type="molecule type" value="mRNA"/>
</dbReference>
<evidence type="ECO:0000256" key="1">
    <source>
        <dbReference type="ARBA" id="ARBA00008068"/>
    </source>
</evidence>
<dbReference type="HOGENOM" id="CLU_016249_2_1_1"/>
<proteinExistence type="evidence at transcript level"/>
<accession>A9SDD8</accession>
<reference evidence="7 9" key="3">
    <citation type="journal article" date="2008" name="Science">
        <title>The Physcomitrella genome reveals evolutionary insights into the conquest of land by plants.</title>
        <authorList>
            <person name="Rensing S."/>
            <person name="Lang D."/>
            <person name="Zimmer A."/>
            <person name="Terry A."/>
            <person name="Salamov A."/>
            <person name="Shapiro H."/>
            <person name="Nishiyama T."/>
            <person name="Perroud P.-F."/>
            <person name="Lindquist E."/>
            <person name="Kamisugi Y."/>
            <person name="Tanahashi T."/>
            <person name="Sakakibara K."/>
            <person name="Fujita T."/>
            <person name="Oishi K."/>
            <person name="Shin-I T."/>
            <person name="Kuroki Y."/>
            <person name="Toyoda A."/>
            <person name="Suzuki Y."/>
            <person name="Hashimoto A."/>
            <person name="Yamaguchi K."/>
            <person name="Sugano A."/>
            <person name="Kohara Y."/>
            <person name="Fujiyama A."/>
            <person name="Anterola A."/>
            <person name="Aoki S."/>
            <person name="Ashton N."/>
            <person name="Barbazuk W.B."/>
            <person name="Barker E."/>
            <person name="Bennetzen J."/>
            <person name="Bezanilla M."/>
            <person name="Blankenship R."/>
            <person name="Cho S.H."/>
            <person name="Dutcher S."/>
            <person name="Estelle M."/>
            <person name="Fawcett J.A."/>
            <person name="Gundlach H."/>
            <person name="Hanada K."/>
            <person name="Heyl A."/>
            <person name="Hicks K.A."/>
            <person name="Hugh J."/>
            <person name="Lohr M."/>
            <person name="Mayer K."/>
            <person name="Melkozernov A."/>
            <person name="Murata T."/>
            <person name="Nelson D."/>
            <person name="Pils B."/>
            <person name="Prigge M."/>
            <person name="Reiss B."/>
            <person name="Renner T."/>
            <person name="Rombauts S."/>
            <person name="Rushton P."/>
            <person name="Sanderfoot A."/>
            <person name="Schween G."/>
            <person name="Shiu S.-H."/>
            <person name="Stueber K."/>
            <person name="Theodoulou F.L."/>
            <person name="Tu H."/>
            <person name="Van de Peer Y."/>
            <person name="Verrier P.J."/>
            <person name="Waters E."/>
            <person name="Wood A."/>
            <person name="Yang L."/>
            <person name="Cove D."/>
            <person name="Cuming A."/>
            <person name="Hasebe M."/>
            <person name="Lucas S."/>
            <person name="Mishler D.B."/>
            <person name="Reski R."/>
            <person name="Grigoriev I."/>
            <person name="Quatrano R.S."/>
            <person name="Boore J.L."/>
        </authorList>
    </citation>
    <scope>NUCLEOTIDE SEQUENCE [LARGE SCALE GENOMIC DNA]</scope>
    <source>
        <strain evidence="8 9">cv. Gransden 2004</strain>
    </source>
</reference>
<evidence type="ECO:0000313" key="9">
    <source>
        <dbReference type="Proteomes" id="UP000006727"/>
    </source>
</evidence>
<name>Q948Q3_PHYPA</name>
<dbReference type="GO" id="GO:0005737">
    <property type="term" value="C:cytoplasm"/>
    <property type="evidence" value="ECO:0000318"/>
    <property type="project" value="GO_Central"/>
</dbReference>
<keyword evidence="9" id="KW-1185">Reference proteome</keyword>